<dbReference type="Gene3D" id="3.10.310.50">
    <property type="match status" value="1"/>
</dbReference>
<dbReference type="AlphaFoldDB" id="A0A0Q9XQY9"/>
<feature type="domain" description="TPM" evidence="1">
    <location>
        <begin position="19"/>
        <end position="141"/>
    </location>
</feature>
<name>A0A0Q9XQY9_9BACI</name>
<organism evidence="2 3">
    <name type="scientific">Lederbergia galactosidilytica</name>
    <dbReference type="NCBI Taxonomy" id="217031"/>
    <lineage>
        <taxon>Bacteria</taxon>
        <taxon>Bacillati</taxon>
        <taxon>Bacillota</taxon>
        <taxon>Bacilli</taxon>
        <taxon>Bacillales</taxon>
        <taxon>Bacillaceae</taxon>
        <taxon>Lederbergia</taxon>
    </lineage>
</organism>
<evidence type="ECO:0000313" key="2">
    <source>
        <dbReference type="EMBL" id="KRG10581.1"/>
    </source>
</evidence>
<evidence type="ECO:0000313" key="3">
    <source>
        <dbReference type="Proteomes" id="UP000053881"/>
    </source>
</evidence>
<gene>
    <name evidence="2" type="ORF">ACA29_20550</name>
</gene>
<sequence>MPICLGAVDVPKPNGDIYVQDFADLLPKKVEKEITELGTYLDKETKAKLSVLTVPSLQNTPINEYAEEAFRTYKLGDKNDENGILLLFAVQDRKIYIEVGNGLKEHFSPGMIGEILDSYSLPFLEKDNFQKAISNTYNQLFNEMAITYDLDKRASAKGYDYGQGSSSFLTILIFMFVFLAIIFLDFKFLGGAICFAILRILTYPLRRYDDGK</sequence>
<dbReference type="InterPro" id="IPR007621">
    <property type="entry name" value="TPM_dom"/>
</dbReference>
<dbReference type="Proteomes" id="UP000053881">
    <property type="component" value="Unassembled WGS sequence"/>
</dbReference>
<dbReference type="EMBL" id="LGPB01000136">
    <property type="protein sequence ID" value="KRG10581.1"/>
    <property type="molecule type" value="Genomic_DNA"/>
</dbReference>
<dbReference type="PATRIC" id="fig|217031.4.peg.6986"/>
<protein>
    <recommendedName>
        <fullName evidence="1">TPM domain-containing protein</fullName>
    </recommendedName>
</protein>
<evidence type="ECO:0000259" key="1">
    <source>
        <dbReference type="Pfam" id="PF04536"/>
    </source>
</evidence>
<reference evidence="2 3" key="1">
    <citation type="submission" date="2015-06" db="EMBL/GenBank/DDBJ databases">
        <title>Genome sequencing project of Bacillus galactosidilyticus PL133.</title>
        <authorList>
            <person name="Gaiero J."/>
            <person name="Nicol R."/>
            <person name="Habash M."/>
        </authorList>
    </citation>
    <scope>NUCLEOTIDE SEQUENCE [LARGE SCALE GENOMIC DNA]</scope>
    <source>
        <strain evidence="2 3">PL133</strain>
    </source>
</reference>
<dbReference type="Pfam" id="PF04536">
    <property type="entry name" value="TPM_phosphatase"/>
    <property type="match status" value="1"/>
</dbReference>
<proteinExistence type="predicted"/>
<dbReference type="PANTHER" id="PTHR30373:SF2">
    <property type="entry name" value="UPF0603 PROTEIN YGCG"/>
    <property type="match status" value="1"/>
</dbReference>
<comment type="caution">
    <text evidence="2">The sequence shown here is derived from an EMBL/GenBank/DDBJ whole genome shotgun (WGS) entry which is preliminary data.</text>
</comment>
<accession>A0A0Q9XQY9</accession>
<dbReference type="PANTHER" id="PTHR30373">
    <property type="entry name" value="UPF0603 PROTEIN YGCG"/>
    <property type="match status" value="1"/>
</dbReference>